<gene>
    <name evidence="1" type="ORF">K488DRAFT_88902</name>
</gene>
<comment type="caution">
    <text evidence="1">The sequence shown here is derived from an EMBL/GenBank/DDBJ whole genome shotgun (WGS) entry which is preliminary data.</text>
</comment>
<evidence type="ECO:0000313" key="2">
    <source>
        <dbReference type="Proteomes" id="UP000814128"/>
    </source>
</evidence>
<dbReference type="Proteomes" id="UP000814128">
    <property type="component" value="Unassembled WGS sequence"/>
</dbReference>
<reference evidence="1" key="2">
    <citation type="journal article" date="2022" name="New Phytol.">
        <title>Evolutionary transition to the ectomycorrhizal habit in the genomes of a hyperdiverse lineage of mushroom-forming fungi.</title>
        <authorList>
            <person name="Looney B."/>
            <person name="Miyauchi S."/>
            <person name="Morin E."/>
            <person name="Drula E."/>
            <person name="Courty P.E."/>
            <person name="Kohler A."/>
            <person name="Kuo A."/>
            <person name="LaButti K."/>
            <person name="Pangilinan J."/>
            <person name="Lipzen A."/>
            <person name="Riley R."/>
            <person name="Andreopoulos W."/>
            <person name="He G."/>
            <person name="Johnson J."/>
            <person name="Nolan M."/>
            <person name="Tritt A."/>
            <person name="Barry K.W."/>
            <person name="Grigoriev I.V."/>
            <person name="Nagy L.G."/>
            <person name="Hibbett D."/>
            <person name="Henrissat B."/>
            <person name="Matheny P.B."/>
            <person name="Labbe J."/>
            <person name="Martin F.M."/>
        </authorList>
    </citation>
    <scope>NUCLEOTIDE SEQUENCE</scope>
    <source>
        <strain evidence="1">EC-137</strain>
    </source>
</reference>
<proteinExistence type="predicted"/>
<keyword evidence="2" id="KW-1185">Reference proteome</keyword>
<name>A0ACB8QCH3_9AGAM</name>
<evidence type="ECO:0000313" key="1">
    <source>
        <dbReference type="EMBL" id="KAI0029260.1"/>
    </source>
</evidence>
<accession>A0ACB8QCH3</accession>
<organism evidence="1 2">
    <name type="scientific">Vararia minispora EC-137</name>
    <dbReference type="NCBI Taxonomy" id="1314806"/>
    <lineage>
        <taxon>Eukaryota</taxon>
        <taxon>Fungi</taxon>
        <taxon>Dikarya</taxon>
        <taxon>Basidiomycota</taxon>
        <taxon>Agaricomycotina</taxon>
        <taxon>Agaricomycetes</taxon>
        <taxon>Russulales</taxon>
        <taxon>Lachnocladiaceae</taxon>
        <taxon>Vararia</taxon>
    </lineage>
</organism>
<reference evidence="1" key="1">
    <citation type="submission" date="2021-02" db="EMBL/GenBank/DDBJ databases">
        <authorList>
            <consortium name="DOE Joint Genome Institute"/>
            <person name="Ahrendt S."/>
            <person name="Looney B.P."/>
            <person name="Miyauchi S."/>
            <person name="Morin E."/>
            <person name="Drula E."/>
            <person name="Courty P.E."/>
            <person name="Chicoki N."/>
            <person name="Fauchery L."/>
            <person name="Kohler A."/>
            <person name="Kuo A."/>
            <person name="Labutti K."/>
            <person name="Pangilinan J."/>
            <person name="Lipzen A."/>
            <person name="Riley R."/>
            <person name="Andreopoulos W."/>
            <person name="He G."/>
            <person name="Johnson J."/>
            <person name="Barry K.W."/>
            <person name="Grigoriev I.V."/>
            <person name="Nagy L."/>
            <person name="Hibbett D."/>
            <person name="Henrissat B."/>
            <person name="Matheny P.B."/>
            <person name="Labbe J."/>
            <person name="Martin F."/>
        </authorList>
    </citation>
    <scope>NUCLEOTIDE SEQUENCE</scope>
    <source>
        <strain evidence="1">EC-137</strain>
    </source>
</reference>
<dbReference type="EMBL" id="MU273687">
    <property type="protein sequence ID" value="KAI0029260.1"/>
    <property type="molecule type" value="Genomic_DNA"/>
</dbReference>
<protein>
    <submittedName>
        <fullName evidence="1">Uncharacterized protein</fullName>
    </submittedName>
</protein>
<sequence>MPTALVASSLVSTAPIDNPVIDLPNTSGSVYAGTCVALVLFGIGSMQLYFYIWTLKSLVLILWSTRASRLTINAGDVILGVVNIWQIIVKTYDDVGELEGTPT</sequence>